<dbReference type="RefSeq" id="WP_303493912.1">
    <property type="nucleotide sequence ID" value="NZ_JAUOPJ010000001.1"/>
</dbReference>
<reference evidence="3" key="1">
    <citation type="submission" date="2023-07" db="EMBL/GenBank/DDBJ databases">
        <title>Genome content predicts the carbon catabolic preferences of heterotrophic bacteria.</title>
        <authorList>
            <person name="Gralka M."/>
        </authorList>
    </citation>
    <scope>NUCLEOTIDE SEQUENCE</scope>
    <source>
        <strain evidence="3">I2M02</strain>
    </source>
</reference>
<gene>
    <name evidence="3" type="ORF">Q4494_00125</name>
</gene>
<accession>A0AAW7XR31</accession>
<dbReference type="Gene3D" id="3.90.580.10">
    <property type="entry name" value="Zinc finger, CHC2-type domain"/>
    <property type="match status" value="1"/>
</dbReference>
<dbReference type="Gene3D" id="3.40.1360.10">
    <property type="match status" value="1"/>
</dbReference>
<proteinExistence type="predicted"/>
<dbReference type="Pfam" id="PF05272">
    <property type="entry name" value="VapE-like_dom"/>
    <property type="match status" value="1"/>
</dbReference>
<dbReference type="SUPFAM" id="SSF57783">
    <property type="entry name" value="Zinc beta-ribbon"/>
    <property type="match status" value="1"/>
</dbReference>
<dbReference type="InterPro" id="IPR036977">
    <property type="entry name" value="DNA_primase_Znf_CHC2"/>
</dbReference>
<feature type="domain" description="Virulence-associated protein E-like" evidence="2">
    <location>
        <begin position="406"/>
        <end position="622"/>
    </location>
</feature>
<dbReference type="InterPro" id="IPR007936">
    <property type="entry name" value="VapE-like_dom"/>
</dbReference>
<name>A0AAW7XR31_9RHOB</name>
<evidence type="ECO:0000313" key="4">
    <source>
        <dbReference type="Proteomes" id="UP001169823"/>
    </source>
</evidence>
<dbReference type="PANTHER" id="PTHR34985:SF1">
    <property type="entry name" value="SLR0554 PROTEIN"/>
    <property type="match status" value="1"/>
</dbReference>
<evidence type="ECO:0000313" key="3">
    <source>
        <dbReference type="EMBL" id="MDO6455469.1"/>
    </source>
</evidence>
<feature type="region of interest" description="Disordered" evidence="1">
    <location>
        <begin position="676"/>
        <end position="713"/>
    </location>
</feature>
<dbReference type="CDD" id="cd01029">
    <property type="entry name" value="TOPRIM_primases"/>
    <property type="match status" value="1"/>
</dbReference>
<sequence>MTIDFQALAASLNPETLVPEWLPDGRRNGREWVARNPTRNDKTPGSFSINLENGSWSDFATGDAGGDLTSLWAYLHHGGDNAAAARDLAQRYGIADAVKPSKKELTRDRKPEAVYQYHDETGALRYEVQRFAMRDADGVKRGKAFRQRRPDPDRQGKWVYSISGVERLPYRLPELLARPDEVVFVCEGEKAADAVASMGLVATTNSEGAGKWSASLSRWFAGRHVVIIPDNDEPGTEHARKVAAHLTAAGVEVRISELPDLPQKGDAVDWIAQGGTKEGLLRLAEAAPVWAPSGADSQGGPVPLHLDLNEGGFPYLGGTGVPYNAIENLEYLLCEYGIGVVYNVISKEIEIDIPGRDFSGDNEFGDAMSTITSLCARNRVPKTELHEYIRTISSGNRYNPAVEWIESKPWDGQDRFADLAETLDPADMDLAVILLRRWMIGAAAAAYCEDGFAMQGALVLQGGQGTGKTTWCSRLANDNLELFQEGVMLNPADRDSVKSAISYWLVELGELDATFRKADIAALKSFLTKSRDEIRLPYARCASKLARHTAFLATVNDKRFLRDETGNRRYWTIETGPRINGRHSVAVQQVWAQAAQMWRDGEQHNLTREEMDRLNTANDAHTEISPVEELFLSKFGWSGSRRDNPLTATEALIAIGYDRPNRAQVREASAVLRKLTGGEPRKSGSQRVFDLPPKLTGGEADAPGFNYEDERAF</sequence>
<organism evidence="3 4">
    <name type="scientific">Celeribacter halophilus</name>
    <dbReference type="NCBI Taxonomy" id="576117"/>
    <lineage>
        <taxon>Bacteria</taxon>
        <taxon>Pseudomonadati</taxon>
        <taxon>Pseudomonadota</taxon>
        <taxon>Alphaproteobacteria</taxon>
        <taxon>Rhodobacterales</taxon>
        <taxon>Roseobacteraceae</taxon>
        <taxon>Celeribacter</taxon>
    </lineage>
</organism>
<comment type="caution">
    <text evidence="3">The sequence shown here is derived from an EMBL/GenBank/DDBJ whole genome shotgun (WGS) entry which is preliminary data.</text>
</comment>
<dbReference type="GO" id="GO:0006260">
    <property type="term" value="P:DNA replication"/>
    <property type="evidence" value="ECO:0007669"/>
    <property type="project" value="InterPro"/>
</dbReference>
<dbReference type="AlphaFoldDB" id="A0AAW7XR31"/>
<evidence type="ECO:0000256" key="1">
    <source>
        <dbReference type="SAM" id="MobiDB-lite"/>
    </source>
</evidence>
<dbReference type="EMBL" id="JAUOPJ010000001">
    <property type="protein sequence ID" value="MDO6455469.1"/>
    <property type="molecule type" value="Genomic_DNA"/>
</dbReference>
<dbReference type="GO" id="GO:0008270">
    <property type="term" value="F:zinc ion binding"/>
    <property type="evidence" value="ECO:0007669"/>
    <property type="project" value="InterPro"/>
</dbReference>
<dbReference type="Proteomes" id="UP001169823">
    <property type="component" value="Unassembled WGS sequence"/>
</dbReference>
<protein>
    <submittedName>
        <fullName evidence="3">VapE family protein</fullName>
    </submittedName>
</protein>
<evidence type="ECO:0000259" key="2">
    <source>
        <dbReference type="Pfam" id="PF05272"/>
    </source>
</evidence>
<dbReference type="GO" id="GO:0003677">
    <property type="term" value="F:DNA binding"/>
    <property type="evidence" value="ECO:0007669"/>
    <property type="project" value="InterPro"/>
</dbReference>
<dbReference type="InterPro" id="IPR034154">
    <property type="entry name" value="TOPRIM_DnaG/twinkle"/>
</dbReference>
<dbReference type="PANTHER" id="PTHR34985">
    <property type="entry name" value="SLR0554 PROTEIN"/>
    <property type="match status" value="1"/>
</dbReference>